<evidence type="ECO:0000256" key="2">
    <source>
        <dbReference type="PIRNR" id="PIRNR006221"/>
    </source>
</evidence>
<reference evidence="3 4" key="1">
    <citation type="submission" date="2020-12" db="EMBL/GenBank/DDBJ databases">
        <title>Novel Thalassolituus-related marine hydrocarbonoclastic bacteria mediated algae-derived hydrocarbons mineralization in twilight zone of the northern South China Sea.</title>
        <authorList>
            <person name="Dong C."/>
        </authorList>
    </citation>
    <scope>NUCLEOTIDE SEQUENCE [LARGE SCALE GENOMIC DNA]</scope>
    <source>
        <strain evidence="3 4">IMCC1826</strain>
    </source>
</reference>
<dbReference type="Gene3D" id="3.30.200.20">
    <property type="entry name" value="Phosphorylase Kinase, domain 1"/>
    <property type="match status" value="1"/>
</dbReference>
<keyword evidence="2 3" id="KW-0418">Kinase</keyword>
<proteinExistence type="inferred from homology"/>
<dbReference type="Gene3D" id="3.90.1200.10">
    <property type="match status" value="1"/>
</dbReference>
<dbReference type="SUPFAM" id="SSF56112">
    <property type="entry name" value="Protein kinase-like (PK-like)"/>
    <property type="match status" value="1"/>
</dbReference>
<keyword evidence="4" id="KW-1185">Reference proteome</keyword>
<keyword evidence="2" id="KW-0808">Transferase</keyword>
<dbReference type="Pfam" id="PF03881">
    <property type="entry name" value="Fructosamin_kin"/>
    <property type="match status" value="1"/>
</dbReference>
<organism evidence="3 4">
    <name type="scientific">Thalassolituus marinus</name>
    <dbReference type="NCBI Taxonomy" id="671053"/>
    <lineage>
        <taxon>Bacteria</taxon>
        <taxon>Pseudomonadati</taxon>
        <taxon>Pseudomonadota</taxon>
        <taxon>Gammaproteobacteria</taxon>
        <taxon>Oceanospirillales</taxon>
        <taxon>Oceanospirillaceae</taxon>
        <taxon>Thalassolituus</taxon>
    </lineage>
</organism>
<name>A0ABS7ZQI5_9GAMM</name>
<sequence>MNSAFAMSQQGGHQDDEQARTLLTSILNDAVDNQLLFPSARDLRGFSQHRSQQQSQFTVQTDAGSFFIKCSDLAYQPHFAAEQESLLAMMATQTISICAPLALGSIKSEGQPGTSYLILQHIPLAVHGDWFSAGQQLAQMHTHTSSRGYGFERTTWCGETAQDNRWNENWGDFFVEQRLNPLFVQLEQRGIVISQRTRALEVSRLMLSNHQPTASLLHGDLWSGNIGFNPERQLSYPVLFDPACYYGDAEADLAMTELFGRFPKKF</sequence>
<dbReference type="Proteomes" id="UP000714380">
    <property type="component" value="Unassembled WGS sequence"/>
</dbReference>
<dbReference type="InterPro" id="IPR011009">
    <property type="entry name" value="Kinase-like_dom_sf"/>
</dbReference>
<dbReference type="PANTHER" id="PTHR12149">
    <property type="entry name" value="FRUCTOSAMINE 3 KINASE-RELATED PROTEIN"/>
    <property type="match status" value="1"/>
</dbReference>
<accession>A0ABS7ZQI5</accession>
<gene>
    <name evidence="3" type="ORF">I9W95_10205</name>
</gene>
<protein>
    <submittedName>
        <fullName evidence="3">Fructosamine kinase family protein</fullName>
    </submittedName>
</protein>
<dbReference type="GO" id="GO:0016301">
    <property type="term" value="F:kinase activity"/>
    <property type="evidence" value="ECO:0007669"/>
    <property type="project" value="UniProtKB-KW"/>
</dbReference>
<dbReference type="PANTHER" id="PTHR12149:SF8">
    <property type="entry name" value="PROTEIN-RIBULOSAMINE 3-KINASE"/>
    <property type="match status" value="1"/>
</dbReference>
<dbReference type="EMBL" id="JAEDAH010000050">
    <property type="protein sequence ID" value="MCA6063981.1"/>
    <property type="molecule type" value="Genomic_DNA"/>
</dbReference>
<comment type="similarity">
    <text evidence="1 2">Belongs to the fructosamine kinase family.</text>
</comment>
<dbReference type="InterPro" id="IPR016477">
    <property type="entry name" value="Fructo-/Ketosamine-3-kinase"/>
</dbReference>
<dbReference type="PIRSF" id="PIRSF006221">
    <property type="entry name" value="Ketosamine-3-kinase"/>
    <property type="match status" value="1"/>
</dbReference>
<evidence type="ECO:0000313" key="3">
    <source>
        <dbReference type="EMBL" id="MCA6063981.1"/>
    </source>
</evidence>
<comment type="caution">
    <text evidence="3">The sequence shown here is derived from an EMBL/GenBank/DDBJ whole genome shotgun (WGS) entry which is preliminary data.</text>
</comment>
<evidence type="ECO:0000256" key="1">
    <source>
        <dbReference type="ARBA" id="ARBA00009460"/>
    </source>
</evidence>
<evidence type="ECO:0000313" key="4">
    <source>
        <dbReference type="Proteomes" id="UP000714380"/>
    </source>
</evidence>